<name>B8HQ90_CYAP4</name>
<dbReference type="KEGG" id="cyn:Cyan7425_5194"/>
<dbReference type="Pfam" id="PF14099">
    <property type="entry name" value="Polysacc_lyase"/>
    <property type="match status" value="1"/>
</dbReference>
<dbReference type="OrthoDB" id="118830at2"/>
<evidence type="ECO:0000313" key="2">
    <source>
        <dbReference type="EMBL" id="ACL47487.1"/>
    </source>
</evidence>
<dbReference type="EMBL" id="CP001344">
    <property type="protein sequence ID" value="ACL47487.1"/>
    <property type="molecule type" value="Genomic_DNA"/>
</dbReference>
<protein>
    <recommendedName>
        <fullName evidence="3">Polysaccharide lyase</fullName>
    </recommendedName>
</protein>
<evidence type="ECO:0000256" key="1">
    <source>
        <dbReference type="SAM" id="SignalP"/>
    </source>
</evidence>
<feature type="chain" id="PRO_5002873629" description="Polysaccharide lyase" evidence="1">
    <location>
        <begin position="26"/>
        <end position="314"/>
    </location>
</feature>
<dbReference type="eggNOG" id="COG5492">
    <property type="taxonomic scope" value="Bacteria"/>
</dbReference>
<feature type="signal peptide" evidence="1">
    <location>
        <begin position="1"/>
        <end position="25"/>
    </location>
</feature>
<dbReference type="AlphaFoldDB" id="B8HQ90"/>
<organism evidence="2">
    <name type="scientific">Cyanothece sp. (strain PCC 7425 / ATCC 29141)</name>
    <dbReference type="NCBI Taxonomy" id="395961"/>
    <lineage>
        <taxon>Bacteria</taxon>
        <taxon>Bacillati</taxon>
        <taxon>Cyanobacteriota</taxon>
        <taxon>Cyanophyceae</taxon>
        <taxon>Gomontiellales</taxon>
        <taxon>Cyanothecaceae</taxon>
        <taxon>Cyanothece</taxon>
    </lineage>
</organism>
<keyword evidence="1" id="KW-0732">Signal</keyword>
<dbReference type="HOGENOM" id="CLU_884859_0_0_3"/>
<dbReference type="Gene3D" id="2.60.120.200">
    <property type="match status" value="1"/>
</dbReference>
<gene>
    <name evidence="2" type="ordered locus">Cyan7425_5194</name>
</gene>
<sequence>MKKLLGATLLASLCAVGLGSASALSDNSGGTTVAGLQDRTRRAVPRTNTSPDLLEIPEPENSPEFLKLEKSPGWKRLPRQQRSTINFTGGFEGSNFNGWLREICCSHSAAITTSPVREGRFSARMILRRSDGDVQGSKRSELAHYPVAANSEYTYRFSLFLPSDYSYDRSFEILMQMQSFPDSNLGEAWRSPPMMLRTAYGKWFLESRWDSKQVTVNNRPEGNQTWDLGSYAKGRWTDWVIHVKWSHRSDGLLEVWRDGQLVARRVGPNTYNDARGPYFKAGIYKPDWKYNPSFSSTSQRTIYVDAVRIYPGKP</sequence>
<evidence type="ECO:0008006" key="3">
    <source>
        <dbReference type="Google" id="ProtNLM"/>
    </source>
</evidence>
<accession>B8HQ90</accession>
<reference evidence="2" key="1">
    <citation type="submission" date="2009-01" db="EMBL/GenBank/DDBJ databases">
        <title>Complete sequence of chromosome Cyanothece sp. PCC 7425.</title>
        <authorList>
            <consortium name="US DOE Joint Genome Institute"/>
            <person name="Lucas S."/>
            <person name="Copeland A."/>
            <person name="Lapidus A."/>
            <person name="Glavina del Rio T."/>
            <person name="Dalin E."/>
            <person name="Tice H."/>
            <person name="Bruce D."/>
            <person name="Goodwin L."/>
            <person name="Pitluck S."/>
            <person name="Sims D."/>
            <person name="Meineke L."/>
            <person name="Brettin T."/>
            <person name="Detter J.C."/>
            <person name="Han C."/>
            <person name="Larimer F."/>
            <person name="Land M."/>
            <person name="Hauser L."/>
            <person name="Kyrpides N."/>
            <person name="Ovchinnikova G."/>
            <person name="Liberton M."/>
            <person name="Stoeckel J."/>
            <person name="Banerjee A."/>
            <person name="Singh A."/>
            <person name="Page L."/>
            <person name="Sato H."/>
            <person name="Zhao L."/>
            <person name="Sherman L."/>
            <person name="Pakrasi H."/>
            <person name="Richardson P."/>
        </authorList>
    </citation>
    <scope>NUCLEOTIDE SEQUENCE</scope>
    <source>
        <strain evidence="2">PCC 7425</strain>
    </source>
</reference>
<dbReference type="InterPro" id="IPR025975">
    <property type="entry name" value="Polysacc_lyase"/>
</dbReference>
<dbReference type="STRING" id="395961.Cyan7425_5194"/>
<proteinExistence type="predicted"/>